<dbReference type="AlphaFoldDB" id="A0A9X2TEY0"/>
<evidence type="ECO:0000313" key="3">
    <source>
        <dbReference type="Proteomes" id="UP001155057"/>
    </source>
</evidence>
<proteinExistence type="predicted"/>
<sequence>MKDDQIEISSRDYWFKVVEMLQHNWALIDGQSVERKGVRVYFLDDNSGVFDRMDFNTKREARAGLRRNGFQRYDDDEDAQEFITPPEPPFRRREHPNGRIYSSGEHWTDQA</sequence>
<dbReference type="Proteomes" id="UP001155057">
    <property type="component" value="Unassembled WGS sequence"/>
</dbReference>
<comment type="caution">
    <text evidence="2">The sequence shown here is derived from an EMBL/GenBank/DDBJ whole genome shotgun (WGS) entry which is preliminary data.</text>
</comment>
<accession>A0A9X2TEY0</accession>
<evidence type="ECO:0000313" key="2">
    <source>
        <dbReference type="EMBL" id="MCS3709932.1"/>
    </source>
</evidence>
<evidence type="ECO:0000256" key="1">
    <source>
        <dbReference type="SAM" id="MobiDB-lite"/>
    </source>
</evidence>
<organism evidence="2 3">
    <name type="scientific">Salinibacter ruber</name>
    <dbReference type="NCBI Taxonomy" id="146919"/>
    <lineage>
        <taxon>Bacteria</taxon>
        <taxon>Pseudomonadati</taxon>
        <taxon>Rhodothermota</taxon>
        <taxon>Rhodothermia</taxon>
        <taxon>Rhodothermales</taxon>
        <taxon>Salinibacteraceae</taxon>
        <taxon>Salinibacter</taxon>
    </lineage>
</organism>
<gene>
    <name evidence="2" type="ORF">GGP61_001536</name>
</gene>
<reference evidence="2" key="1">
    <citation type="submission" date="2022-08" db="EMBL/GenBank/DDBJ databases">
        <title>Genomic Encyclopedia of Type Strains, Phase V (KMG-V): Genome sequencing to study the core and pangenomes of soil and plant-associated prokaryotes.</title>
        <authorList>
            <person name="Whitman W."/>
        </authorList>
    </citation>
    <scope>NUCLEOTIDE SEQUENCE</scope>
    <source>
        <strain evidence="2">SP3049</strain>
    </source>
</reference>
<protein>
    <submittedName>
        <fullName evidence="2">Uncharacterized protein</fullName>
    </submittedName>
</protein>
<name>A0A9X2TEY0_9BACT</name>
<feature type="region of interest" description="Disordered" evidence="1">
    <location>
        <begin position="74"/>
        <end position="111"/>
    </location>
</feature>
<dbReference type="EMBL" id="JANUAE010000004">
    <property type="protein sequence ID" value="MCS3709932.1"/>
    <property type="molecule type" value="Genomic_DNA"/>
</dbReference>
<dbReference type="RefSeq" id="WP_259123909.1">
    <property type="nucleotide sequence ID" value="NZ_JANTZO010000005.1"/>
</dbReference>